<dbReference type="AlphaFoldDB" id="A0A383C506"/>
<dbReference type="EMBL" id="UINC01206072">
    <property type="protein sequence ID" value="SVE27526.1"/>
    <property type="molecule type" value="Genomic_DNA"/>
</dbReference>
<dbReference type="InterPro" id="IPR018247">
    <property type="entry name" value="EF_Hand_1_Ca_BS"/>
</dbReference>
<dbReference type="InterPro" id="IPR010412">
    <property type="entry name" value="DUF1007"/>
</dbReference>
<dbReference type="Pfam" id="PF06226">
    <property type="entry name" value="DUF1007"/>
    <property type="match status" value="1"/>
</dbReference>
<name>A0A383C506_9ZZZZ</name>
<evidence type="ECO:0000313" key="1">
    <source>
        <dbReference type="EMBL" id="SVE27526.1"/>
    </source>
</evidence>
<dbReference type="PROSITE" id="PS00018">
    <property type="entry name" value="EF_HAND_1"/>
    <property type="match status" value="1"/>
</dbReference>
<sequence length="104" mass="12054">MIRGSVIILCIVVLLSTLGAAKVHANPDVWIKGATIFSFEDDKIISIGFDWQFDKYFSSRTISIYDTDQTGFLEPKEVERLREESFDPLKKFDYYVHVWIDGEK</sequence>
<protein>
    <recommendedName>
        <fullName evidence="2">EF-hand domain-containing protein</fullName>
    </recommendedName>
</protein>
<evidence type="ECO:0008006" key="2">
    <source>
        <dbReference type="Google" id="ProtNLM"/>
    </source>
</evidence>
<accession>A0A383C506</accession>
<feature type="non-terminal residue" evidence="1">
    <location>
        <position position="104"/>
    </location>
</feature>
<proteinExistence type="predicted"/>
<reference evidence="1" key="1">
    <citation type="submission" date="2018-05" db="EMBL/GenBank/DDBJ databases">
        <authorList>
            <person name="Lanie J.A."/>
            <person name="Ng W.-L."/>
            <person name="Kazmierczak K.M."/>
            <person name="Andrzejewski T.M."/>
            <person name="Davidsen T.M."/>
            <person name="Wayne K.J."/>
            <person name="Tettelin H."/>
            <person name="Glass J.I."/>
            <person name="Rusch D."/>
            <person name="Podicherti R."/>
            <person name="Tsui H.-C.T."/>
            <person name="Winkler M.E."/>
        </authorList>
    </citation>
    <scope>NUCLEOTIDE SEQUENCE</scope>
</reference>
<organism evidence="1">
    <name type="scientific">marine metagenome</name>
    <dbReference type="NCBI Taxonomy" id="408172"/>
    <lineage>
        <taxon>unclassified sequences</taxon>
        <taxon>metagenomes</taxon>
        <taxon>ecological metagenomes</taxon>
    </lineage>
</organism>
<gene>
    <name evidence="1" type="ORF">METZ01_LOCUS480380</name>
</gene>